<protein>
    <recommendedName>
        <fullName evidence="4">Outer membrane protein beta-barrel domain-containing protein</fullName>
    </recommendedName>
</protein>
<feature type="chain" id="PRO_5047531933" description="Outer membrane protein beta-barrel domain-containing protein" evidence="1">
    <location>
        <begin position="29"/>
        <end position="286"/>
    </location>
</feature>
<sequence>MRSRPWLKHVPALLGGLVGVSIAGSAQAQSNAQGLLDNSWVFNLGAFVVGSDLSAGLNGSSRNNPTIDFDKNYGRADDATRIRGDVLWRITPVHHLRFMYFNNDTTRSRVLDNDVQWGDYTFKAGSRSDLQYKFEVSELAYEWGFLKTPTYELAASFGLHYSKTTLQLSGTATVTDANGQTGTASAASKASSLPAPLPVIGLRGGWLLAPNWYLDGQAQFFKVNIDGYDGRWSDLRLGATWMFAKNFGVGLGYNRFGTRVDVDRNNFGGTLKASYSGLQAYLTGTF</sequence>
<evidence type="ECO:0000256" key="1">
    <source>
        <dbReference type="SAM" id="SignalP"/>
    </source>
</evidence>
<keyword evidence="3" id="KW-1185">Reference proteome</keyword>
<dbReference type="EMBL" id="JAUHHC010000002">
    <property type="protein sequence ID" value="MDN3920260.1"/>
    <property type="molecule type" value="Genomic_DNA"/>
</dbReference>
<feature type="signal peptide" evidence="1">
    <location>
        <begin position="1"/>
        <end position="28"/>
    </location>
</feature>
<accession>A0ABT8DPJ5</accession>
<evidence type="ECO:0008006" key="4">
    <source>
        <dbReference type="Google" id="ProtNLM"/>
    </source>
</evidence>
<reference evidence="2 3" key="1">
    <citation type="submission" date="2023-06" db="EMBL/GenBank/DDBJ databases">
        <title>Pelomonas sp. PFR6 16S ribosomal RNA gene Genome sequencing and assembly.</title>
        <authorList>
            <person name="Woo H."/>
        </authorList>
    </citation>
    <scope>NUCLEOTIDE SEQUENCE [LARGE SCALE GENOMIC DNA]</scope>
    <source>
        <strain evidence="2 3">PFR6</strain>
    </source>
</reference>
<keyword evidence="1" id="KW-0732">Signal</keyword>
<gene>
    <name evidence="2" type="ORF">QWJ38_08215</name>
</gene>
<proteinExistence type="predicted"/>
<evidence type="ECO:0000313" key="2">
    <source>
        <dbReference type="EMBL" id="MDN3920260.1"/>
    </source>
</evidence>
<evidence type="ECO:0000313" key="3">
    <source>
        <dbReference type="Proteomes" id="UP001228044"/>
    </source>
</evidence>
<dbReference type="Proteomes" id="UP001228044">
    <property type="component" value="Unassembled WGS sequence"/>
</dbReference>
<organism evidence="2 3">
    <name type="scientific">Roseateles violae</name>
    <dbReference type="NCBI Taxonomy" id="3058042"/>
    <lineage>
        <taxon>Bacteria</taxon>
        <taxon>Pseudomonadati</taxon>
        <taxon>Pseudomonadota</taxon>
        <taxon>Betaproteobacteria</taxon>
        <taxon>Burkholderiales</taxon>
        <taxon>Sphaerotilaceae</taxon>
        <taxon>Roseateles</taxon>
    </lineage>
</organism>
<name>A0ABT8DPJ5_9BURK</name>
<comment type="caution">
    <text evidence="2">The sequence shown here is derived from an EMBL/GenBank/DDBJ whole genome shotgun (WGS) entry which is preliminary data.</text>
</comment>
<dbReference type="RefSeq" id="WP_290358567.1">
    <property type="nucleotide sequence ID" value="NZ_JAUHHC010000002.1"/>
</dbReference>